<dbReference type="AlphaFoldDB" id="A0A4Q4Z7E6"/>
<dbReference type="EMBL" id="SDKM01000030">
    <property type="protein sequence ID" value="RYP83693.1"/>
    <property type="molecule type" value="Genomic_DNA"/>
</dbReference>
<name>A0A4Q4Z7E6_9ACTN</name>
<evidence type="ECO:0000313" key="2">
    <source>
        <dbReference type="Proteomes" id="UP000295198"/>
    </source>
</evidence>
<keyword evidence="2" id="KW-1185">Reference proteome</keyword>
<protein>
    <recommendedName>
        <fullName evidence="3">SAF domain-containing protein</fullName>
    </recommendedName>
</protein>
<accession>A0A4Q4Z7E6</accession>
<proteinExistence type="predicted"/>
<evidence type="ECO:0000313" key="1">
    <source>
        <dbReference type="EMBL" id="RYP83693.1"/>
    </source>
</evidence>
<sequence length="218" mass="22080">MSSDLGTLDAPPAQRARTPGWRDPRLWLGVALVAASVLVGARLVGGADDTVEVWSAGGDLAAGQPVTEGDLVARRVRFAEAVDVDRYLRVGDPLPDDATLTRAVGDGELLPSGALGSAEEGLTEVPIWAPAEVIPASVEPGSLVDVWVTPTPGGGASAKGSVLVLDDVLVIAVPRGEDSFGPGGSRQVLVGVADGAAPEVGQALAAAKDDRVVITRQG</sequence>
<dbReference type="Proteomes" id="UP000295198">
    <property type="component" value="Unassembled WGS sequence"/>
</dbReference>
<organism evidence="1 2">
    <name type="scientific">Nocardioides guangzhouensis</name>
    <dbReference type="NCBI Taxonomy" id="2497878"/>
    <lineage>
        <taxon>Bacteria</taxon>
        <taxon>Bacillati</taxon>
        <taxon>Actinomycetota</taxon>
        <taxon>Actinomycetes</taxon>
        <taxon>Propionibacteriales</taxon>
        <taxon>Nocardioidaceae</taxon>
        <taxon>Nocardioides</taxon>
    </lineage>
</organism>
<dbReference type="OrthoDB" id="5192391at2"/>
<gene>
    <name evidence="1" type="ORF">EKO23_18220</name>
</gene>
<reference evidence="1 2" key="1">
    <citation type="submission" date="2019-01" db="EMBL/GenBank/DDBJ databases">
        <title>Nocardioides guangzhouensis sp. nov., an actinobacterium isolated from soil.</title>
        <authorList>
            <person name="Fu Y."/>
            <person name="Cai Y."/>
            <person name="Lin Z."/>
            <person name="Chen P."/>
        </authorList>
    </citation>
    <scope>NUCLEOTIDE SEQUENCE [LARGE SCALE GENOMIC DNA]</scope>
    <source>
        <strain evidence="1 2">130</strain>
    </source>
</reference>
<comment type="caution">
    <text evidence="1">The sequence shown here is derived from an EMBL/GenBank/DDBJ whole genome shotgun (WGS) entry which is preliminary data.</text>
</comment>
<evidence type="ECO:0008006" key="3">
    <source>
        <dbReference type="Google" id="ProtNLM"/>
    </source>
</evidence>
<dbReference type="RefSeq" id="WP_134719556.1">
    <property type="nucleotide sequence ID" value="NZ_SDKM01000030.1"/>
</dbReference>